<dbReference type="Proteomes" id="UP000822688">
    <property type="component" value="Chromosome 1"/>
</dbReference>
<gene>
    <name evidence="1" type="ORF">KC19_1G318900</name>
</gene>
<evidence type="ECO:0000313" key="2">
    <source>
        <dbReference type="Proteomes" id="UP000822688"/>
    </source>
</evidence>
<sequence>MTVVVESPVVKELWCTEMSWVQARDRKRWASKQALSFFGFWNLIQGGSSVEEQCVSVSANYQLPLTLSFAYHAFGKKAGLSQLIWTGSLLVCYCIQIATALIRLNHHLDILCPEG</sequence>
<evidence type="ECO:0000313" key="1">
    <source>
        <dbReference type="EMBL" id="KAG0593291.1"/>
    </source>
</evidence>
<dbReference type="AlphaFoldDB" id="A0A8T0JF42"/>
<organism evidence="1 2">
    <name type="scientific">Ceratodon purpureus</name>
    <name type="common">Fire moss</name>
    <name type="synonym">Dicranum purpureum</name>
    <dbReference type="NCBI Taxonomy" id="3225"/>
    <lineage>
        <taxon>Eukaryota</taxon>
        <taxon>Viridiplantae</taxon>
        <taxon>Streptophyta</taxon>
        <taxon>Embryophyta</taxon>
        <taxon>Bryophyta</taxon>
        <taxon>Bryophytina</taxon>
        <taxon>Bryopsida</taxon>
        <taxon>Dicranidae</taxon>
        <taxon>Pseudoditrichales</taxon>
        <taxon>Ditrichaceae</taxon>
        <taxon>Ceratodon</taxon>
    </lineage>
</organism>
<protein>
    <submittedName>
        <fullName evidence="1">Uncharacterized protein</fullName>
    </submittedName>
</protein>
<comment type="caution">
    <text evidence="1">The sequence shown here is derived from an EMBL/GenBank/DDBJ whole genome shotgun (WGS) entry which is preliminary data.</text>
</comment>
<reference evidence="1" key="1">
    <citation type="submission" date="2020-06" db="EMBL/GenBank/DDBJ databases">
        <title>WGS assembly of Ceratodon purpureus strain R40.</title>
        <authorList>
            <person name="Carey S.B."/>
            <person name="Jenkins J."/>
            <person name="Shu S."/>
            <person name="Lovell J.T."/>
            <person name="Sreedasyam A."/>
            <person name="Maumus F."/>
            <person name="Tiley G.P."/>
            <person name="Fernandez-Pozo N."/>
            <person name="Barry K."/>
            <person name="Chen C."/>
            <person name="Wang M."/>
            <person name="Lipzen A."/>
            <person name="Daum C."/>
            <person name="Saski C.A."/>
            <person name="Payton A.C."/>
            <person name="Mcbreen J.C."/>
            <person name="Conrad R.E."/>
            <person name="Kollar L.M."/>
            <person name="Olsson S."/>
            <person name="Huttunen S."/>
            <person name="Landis J.B."/>
            <person name="Wickett N.J."/>
            <person name="Johnson M.G."/>
            <person name="Rensing S.A."/>
            <person name="Grimwood J."/>
            <person name="Schmutz J."/>
            <person name="Mcdaniel S.F."/>
        </authorList>
    </citation>
    <scope>NUCLEOTIDE SEQUENCE</scope>
    <source>
        <strain evidence="1">R40</strain>
    </source>
</reference>
<dbReference type="EMBL" id="CM026421">
    <property type="protein sequence ID" value="KAG0593291.1"/>
    <property type="molecule type" value="Genomic_DNA"/>
</dbReference>
<name>A0A8T0JF42_CERPU</name>
<accession>A0A8T0JF42</accession>
<proteinExistence type="predicted"/>
<keyword evidence="2" id="KW-1185">Reference proteome</keyword>